<organism evidence="2 3">
    <name type="scientific">Terfezia boudieri ATCC MYA-4762</name>
    <dbReference type="NCBI Taxonomy" id="1051890"/>
    <lineage>
        <taxon>Eukaryota</taxon>
        <taxon>Fungi</taxon>
        <taxon>Dikarya</taxon>
        <taxon>Ascomycota</taxon>
        <taxon>Pezizomycotina</taxon>
        <taxon>Pezizomycetes</taxon>
        <taxon>Pezizales</taxon>
        <taxon>Pezizaceae</taxon>
        <taxon>Terfezia</taxon>
    </lineage>
</organism>
<dbReference type="Proteomes" id="UP000267821">
    <property type="component" value="Unassembled WGS sequence"/>
</dbReference>
<name>A0A3N4MPQ5_9PEZI</name>
<accession>A0A3N4MPQ5</accession>
<reference evidence="2 3" key="1">
    <citation type="journal article" date="2018" name="Nat. Ecol. Evol.">
        <title>Pezizomycetes genomes reveal the molecular basis of ectomycorrhizal truffle lifestyle.</title>
        <authorList>
            <person name="Murat C."/>
            <person name="Payen T."/>
            <person name="Noel B."/>
            <person name="Kuo A."/>
            <person name="Morin E."/>
            <person name="Chen J."/>
            <person name="Kohler A."/>
            <person name="Krizsan K."/>
            <person name="Balestrini R."/>
            <person name="Da Silva C."/>
            <person name="Montanini B."/>
            <person name="Hainaut M."/>
            <person name="Levati E."/>
            <person name="Barry K.W."/>
            <person name="Belfiori B."/>
            <person name="Cichocki N."/>
            <person name="Clum A."/>
            <person name="Dockter R.B."/>
            <person name="Fauchery L."/>
            <person name="Guy J."/>
            <person name="Iotti M."/>
            <person name="Le Tacon F."/>
            <person name="Lindquist E.A."/>
            <person name="Lipzen A."/>
            <person name="Malagnac F."/>
            <person name="Mello A."/>
            <person name="Molinier V."/>
            <person name="Miyauchi S."/>
            <person name="Poulain J."/>
            <person name="Riccioni C."/>
            <person name="Rubini A."/>
            <person name="Sitrit Y."/>
            <person name="Splivallo R."/>
            <person name="Traeger S."/>
            <person name="Wang M."/>
            <person name="Zifcakova L."/>
            <person name="Wipf D."/>
            <person name="Zambonelli A."/>
            <person name="Paolocci F."/>
            <person name="Nowrousian M."/>
            <person name="Ottonello S."/>
            <person name="Baldrian P."/>
            <person name="Spatafora J.W."/>
            <person name="Henrissat B."/>
            <person name="Nagy L.G."/>
            <person name="Aury J.M."/>
            <person name="Wincker P."/>
            <person name="Grigoriev I.V."/>
            <person name="Bonfante P."/>
            <person name="Martin F.M."/>
        </authorList>
    </citation>
    <scope>NUCLEOTIDE SEQUENCE [LARGE SCALE GENOMIC DNA]</scope>
    <source>
        <strain evidence="2 3">ATCC MYA-4762</strain>
    </source>
</reference>
<gene>
    <name evidence="2" type="ORF">L211DRAFT_832340</name>
</gene>
<dbReference type="EMBL" id="ML121527">
    <property type="protein sequence ID" value="RPB29635.1"/>
    <property type="molecule type" value="Genomic_DNA"/>
</dbReference>
<evidence type="ECO:0000256" key="1">
    <source>
        <dbReference type="SAM" id="MobiDB-lite"/>
    </source>
</evidence>
<evidence type="ECO:0000313" key="2">
    <source>
        <dbReference type="EMBL" id="RPB29635.1"/>
    </source>
</evidence>
<dbReference type="InParanoid" id="A0A3N4MPQ5"/>
<dbReference type="OrthoDB" id="10309235at2759"/>
<dbReference type="Gene3D" id="3.40.630.30">
    <property type="match status" value="1"/>
</dbReference>
<evidence type="ECO:0008006" key="4">
    <source>
        <dbReference type="Google" id="ProtNLM"/>
    </source>
</evidence>
<dbReference type="AlphaFoldDB" id="A0A3N4MPQ5"/>
<feature type="region of interest" description="Disordered" evidence="1">
    <location>
        <begin position="1"/>
        <end position="21"/>
    </location>
</feature>
<dbReference type="InterPro" id="IPR016181">
    <property type="entry name" value="Acyl_CoA_acyltransferase"/>
</dbReference>
<sequence>MTFDIDIQLPPPSPISPSSPASSASLKCTVYIPSKTGPLPEPAAASLVSVINDAFRCFSDIPGGLGIFPAWRTRLPGGISQLHNEVGKGWLLVWTLDGMPVGTAAIRSIGRGWVRVPTQEEAQAERLLDAPMNCENYVLTEKGKSFLSQLEQESGIMSLYELSLVTVDPRLKGTGVGSSILRAVEEFLRAIDVSKGSFWVGGEEKLGGTEKKILVAFVINGTGNETWYGKKGYENVAIMHKDCGYWDCQLEKGFDLLTMFKEL</sequence>
<evidence type="ECO:0000313" key="3">
    <source>
        <dbReference type="Proteomes" id="UP000267821"/>
    </source>
</evidence>
<keyword evidence="3" id="KW-1185">Reference proteome</keyword>
<proteinExistence type="predicted"/>
<dbReference type="SUPFAM" id="SSF55729">
    <property type="entry name" value="Acyl-CoA N-acyltransferases (Nat)"/>
    <property type="match status" value="1"/>
</dbReference>
<protein>
    <recommendedName>
        <fullName evidence="4">N-acetyltransferase domain-containing protein</fullName>
    </recommendedName>
</protein>